<dbReference type="AlphaFoldDB" id="A0A017SVI3"/>
<dbReference type="EMBL" id="ASRX01000105">
    <property type="protein sequence ID" value="EYF00590.1"/>
    <property type="molecule type" value="Genomic_DNA"/>
</dbReference>
<proteinExistence type="predicted"/>
<reference evidence="2 3" key="1">
    <citation type="submission" date="2013-05" db="EMBL/GenBank/DDBJ databases">
        <title>Genome assembly of Chondromyces apiculatus DSM 436.</title>
        <authorList>
            <person name="Sharma G."/>
            <person name="Khatri I."/>
            <person name="Kaur C."/>
            <person name="Mayilraj S."/>
            <person name="Subramanian S."/>
        </authorList>
    </citation>
    <scope>NUCLEOTIDE SEQUENCE [LARGE SCALE GENOMIC DNA]</scope>
    <source>
        <strain evidence="2 3">DSM 436</strain>
    </source>
</reference>
<sequence>MSAYAVDEGSCRAPGDVVRGGQGLLSRARYQRPQRMKGPVARVGRGGGGMLRKREVPAVLHVSGTMRAA</sequence>
<dbReference type="Proteomes" id="UP000019678">
    <property type="component" value="Unassembled WGS sequence"/>
</dbReference>
<protein>
    <submittedName>
        <fullName evidence="2">Uncharacterized protein</fullName>
    </submittedName>
</protein>
<evidence type="ECO:0000256" key="1">
    <source>
        <dbReference type="SAM" id="MobiDB-lite"/>
    </source>
</evidence>
<gene>
    <name evidence="2" type="ORF">CAP_0461</name>
</gene>
<accession>A0A017SVI3</accession>
<comment type="caution">
    <text evidence="2">The sequence shown here is derived from an EMBL/GenBank/DDBJ whole genome shotgun (WGS) entry which is preliminary data.</text>
</comment>
<keyword evidence="3" id="KW-1185">Reference proteome</keyword>
<evidence type="ECO:0000313" key="2">
    <source>
        <dbReference type="EMBL" id="EYF00590.1"/>
    </source>
</evidence>
<name>A0A017SVI3_9BACT</name>
<feature type="region of interest" description="Disordered" evidence="1">
    <location>
        <begin position="25"/>
        <end position="54"/>
    </location>
</feature>
<organism evidence="2 3">
    <name type="scientific">Chondromyces apiculatus DSM 436</name>
    <dbReference type="NCBI Taxonomy" id="1192034"/>
    <lineage>
        <taxon>Bacteria</taxon>
        <taxon>Pseudomonadati</taxon>
        <taxon>Myxococcota</taxon>
        <taxon>Polyangia</taxon>
        <taxon>Polyangiales</taxon>
        <taxon>Polyangiaceae</taxon>
        <taxon>Chondromyces</taxon>
    </lineage>
</organism>
<evidence type="ECO:0000313" key="3">
    <source>
        <dbReference type="Proteomes" id="UP000019678"/>
    </source>
</evidence>